<evidence type="ECO:0000313" key="2">
    <source>
        <dbReference type="EMBL" id="KAL1844120.1"/>
    </source>
</evidence>
<name>A0ABR3VRB4_HUMIN</name>
<feature type="compositionally biased region" description="Low complexity" evidence="1">
    <location>
        <begin position="433"/>
        <end position="478"/>
    </location>
</feature>
<evidence type="ECO:0000313" key="3">
    <source>
        <dbReference type="Proteomes" id="UP001583172"/>
    </source>
</evidence>
<dbReference type="Proteomes" id="UP001583172">
    <property type="component" value="Unassembled WGS sequence"/>
</dbReference>
<reference evidence="2 3" key="1">
    <citation type="journal article" date="2024" name="Commun. Biol.">
        <title>Comparative genomic analysis of thermophilic fungi reveals convergent evolutionary adaptations and gene losses.</title>
        <authorList>
            <person name="Steindorff A.S."/>
            <person name="Aguilar-Pontes M.V."/>
            <person name="Robinson A.J."/>
            <person name="Andreopoulos B."/>
            <person name="LaButti K."/>
            <person name="Kuo A."/>
            <person name="Mondo S."/>
            <person name="Riley R."/>
            <person name="Otillar R."/>
            <person name="Haridas S."/>
            <person name="Lipzen A."/>
            <person name="Grimwood J."/>
            <person name="Schmutz J."/>
            <person name="Clum A."/>
            <person name="Reid I.D."/>
            <person name="Moisan M.C."/>
            <person name="Butler G."/>
            <person name="Nguyen T.T.M."/>
            <person name="Dewar K."/>
            <person name="Conant G."/>
            <person name="Drula E."/>
            <person name="Henrissat B."/>
            <person name="Hansel C."/>
            <person name="Singer S."/>
            <person name="Hutchinson M.I."/>
            <person name="de Vries R.P."/>
            <person name="Natvig D.O."/>
            <person name="Powell A.J."/>
            <person name="Tsang A."/>
            <person name="Grigoriev I.V."/>
        </authorList>
    </citation>
    <scope>NUCLEOTIDE SEQUENCE [LARGE SCALE GENOMIC DNA]</scope>
    <source>
        <strain evidence="2 3">CBS 620.91</strain>
    </source>
</reference>
<feature type="region of interest" description="Disordered" evidence="1">
    <location>
        <begin position="428"/>
        <end position="478"/>
    </location>
</feature>
<comment type="caution">
    <text evidence="2">The sequence shown here is derived from an EMBL/GenBank/DDBJ whole genome shotgun (WGS) entry which is preliminary data.</text>
</comment>
<accession>A0ABR3VRB4</accession>
<feature type="region of interest" description="Disordered" evidence="1">
    <location>
        <begin position="89"/>
        <end position="119"/>
    </location>
</feature>
<feature type="compositionally biased region" description="Low complexity" evidence="1">
    <location>
        <begin position="366"/>
        <end position="385"/>
    </location>
</feature>
<evidence type="ECO:0000256" key="1">
    <source>
        <dbReference type="SAM" id="MobiDB-lite"/>
    </source>
</evidence>
<feature type="compositionally biased region" description="Acidic residues" evidence="1">
    <location>
        <begin position="348"/>
        <end position="359"/>
    </location>
</feature>
<feature type="region of interest" description="Disordered" evidence="1">
    <location>
        <begin position="589"/>
        <end position="614"/>
    </location>
</feature>
<proteinExistence type="predicted"/>
<feature type="compositionally biased region" description="Gly residues" evidence="1">
    <location>
        <begin position="541"/>
        <end position="553"/>
    </location>
</feature>
<sequence length="614" mass="65539">MCRPLSEVSDEALEAWLGPALPPGASIDRETLKLVPSARQQRLYELRLSTGQILHLALPAVSFWRPQRSEQGLLESEASAVRWIRETLTKQRTTSSREDEEPDLPSPSTPDAPITPDSLPALLPTLLHYSPAAQYQPSSHAVYAPVHGTPLSLLPTQPTPAARETIDRQLGELFRSLATLTSPTGRFGPLATIIGTPTATPAHRASPEGRTSTTSSSGTQPTAQPPLPPRLPRVLVEGGLSATGGAASWAVAFHSMLEGVLRDGEDMAVVMSYATIRRHVRRLGYVLDEVTAARLVVVDGAEEENVLVDMGKERKEEEGGERGEEEGSEEVGKGDGIKGQQEEKEKKEEEEEEEEEEVTSDTRQEQQQSGPSSSPSKSKSTTSSPQPKPPRVTGLRDWSRAVFGDPLLATVFSDPHLPSPSAAFIAGLNGDNTATTPTPDRDAPSSNTTTDPTTTSSSSSSRTATATTTIIPSSTNATNLPYPLPSEGGIIESPSTAYVRILLYQVYHAVARIVREFYRPRWSQIGGYPQPQEGHGHESGASGGGGGGGGGNRVSGPELEARRKLNEVLARLAEVPDDVGIGVGVGGWELGKRGVGQRPEGEMSPAKRVRGGEE</sequence>
<feature type="region of interest" description="Disordered" evidence="1">
    <location>
        <begin position="308"/>
        <end position="397"/>
    </location>
</feature>
<feature type="compositionally biased region" description="Low complexity" evidence="1">
    <location>
        <begin position="196"/>
        <end position="222"/>
    </location>
</feature>
<gene>
    <name evidence="2" type="ORF">VTJ49DRAFT_4972</name>
</gene>
<organism evidence="2 3">
    <name type="scientific">Humicola insolens</name>
    <name type="common">Soft-rot fungus</name>
    <dbReference type="NCBI Taxonomy" id="85995"/>
    <lineage>
        <taxon>Eukaryota</taxon>
        <taxon>Fungi</taxon>
        <taxon>Dikarya</taxon>
        <taxon>Ascomycota</taxon>
        <taxon>Pezizomycotina</taxon>
        <taxon>Sordariomycetes</taxon>
        <taxon>Sordariomycetidae</taxon>
        <taxon>Sordariales</taxon>
        <taxon>Chaetomiaceae</taxon>
        <taxon>Mycothermus</taxon>
    </lineage>
</organism>
<feature type="compositionally biased region" description="Basic and acidic residues" evidence="1">
    <location>
        <begin position="310"/>
        <end position="322"/>
    </location>
</feature>
<feature type="region of interest" description="Disordered" evidence="1">
    <location>
        <begin position="196"/>
        <end position="234"/>
    </location>
</feature>
<dbReference type="EMBL" id="JAZGSY010000004">
    <property type="protein sequence ID" value="KAL1844120.1"/>
    <property type="molecule type" value="Genomic_DNA"/>
</dbReference>
<keyword evidence="3" id="KW-1185">Reference proteome</keyword>
<protein>
    <submittedName>
        <fullName evidence="2">Uncharacterized protein</fullName>
    </submittedName>
</protein>
<feature type="region of interest" description="Disordered" evidence="1">
    <location>
        <begin position="528"/>
        <end position="557"/>
    </location>
</feature>
<feature type="compositionally biased region" description="Basic and acidic residues" evidence="1">
    <location>
        <begin position="330"/>
        <end position="347"/>
    </location>
</feature>